<reference evidence="3" key="1">
    <citation type="submission" date="2014-12" db="EMBL/GenBank/DDBJ databases">
        <title>Insight into the proteome of Arion vulgaris.</title>
        <authorList>
            <person name="Aradska J."/>
            <person name="Bulat T."/>
            <person name="Smidak R."/>
            <person name="Sarate P."/>
            <person name="Gangsoo J."/>
            <person name="Sialana F."/>
            <person name="Bilban M."/>
            <person name="Lubec G."/>
        </authorList>
    </citation>
    <scope>NUCLEOTIDE SEQUENCE</scope>
    <source>
        <tissue evidence="3">Skin</tissue>
    </source>
</reference>
<keyword evidence="2" id="KW-0732">Signal</keyword>
<feature type="compositionally biased region" description="Acidic residues" evidence="1">
    <location>
        <begin position="124"/>
        <end position="146"/>
    </location>
</feature>
<protein>
    <submittedName>
        <fullName evidence="3">Uncharacterized protein</fullName>
    </submittedName>
</protein>
<dbReference type="EMBL" id="HACG01012703">
    <property type="protein sequence ID" value="CEK59568.1"/>
    <property type="molecule type" value="Transcribed_RNA"/>
</dbReference>
<name>A0A0B6YTK4_9EUPU</name>
<feature type="signal peptide" evidence="2">
    <location>
        <begin position="1"/>
        <end position="24"/>
    </location>
</feature>
<evidence type="ECO:0000256" key="2">
    <source>
        <dbReference type="SAM" id="SignalP"/>
    </source>
</evidence>
<sequence>GSGGWHRDPGWSPLLLSAVTQTCGFTMDDGDFQSTCRQFIEKFANKIDSLSHEECETPFRLVTFYLVSSEVEGECLEWIRRYLSLHDCPVALISQLTRTIYRKFEDYVNLSDFYLDPDDKQSDWEEDDDDEADGSQSSSDDDDDEDSHCFSPSQLDACKLLQTVVSYVHATIKSWNTSLPVLLTQPATMRIYSHAIKNTRRKME</sequence>
<feature type="non-terminal residue" evidence="3">
    <location>
        <position position="204"/>
    </location>
</feature>
<dbReference type="AlphaFoldDB" id="A0A0B6YTK4"/>
<feature type="non-terminal residue" evidence="3">
    <location>
        <position position="1"/>
    </location>
</feature>
<organism evidence="3">
    <name type="scientific">Arion vulgaris</name>
    <dbReference type="NCBI Taxonomy" id="1028688"/>
    <lineage>
        <taxon>Eukaryota</taxon>
        <taxon>Metazoa</taxon>
        <taxon>Spiralia</taxon>
        <taxon>Lophotrochozoa</taxon>
        <taxon>Mollusca</taxon>
        <taxon>Gastropoda</taxon>
        <taxon>Heterobranchia</taxon>
        <taxon>Euthyneura</taxon>
        <taxon>Panpulmonata</taxon>
        <taxon>Eupulmonata</taxon>
        <taxon>Stylommatophora</taxon>
        <taxon>Helicina</taxon>
        <taxon>Arionoidea</taxon>
        <taxon>Arionidae</taxon>
        <taxon>Arion</taxon>
    </lineage>
</organism>
<feature type="chain" id="PRO_5002111992" evidence="2">
    <location>
        <begin position="25"/>
        <end position="204"/>
    </location>
</feature>
<proteinExistence type="predicted"/>
<feature type="region of interest" description="Disordered" evidence="1">
    <location>
        <begin position="119"/>
        <end position="148"/>
    </location>
</feature>
<evidence type="ECO:0000256" key="1">
    <source>
        <dbReference type="SAM" id="MobiDB-lite"/>
    </source>
</evidence>
<accession>A0A0B6YTK4</accession>
<gene>
    <name evidence="3" type="primary">ORF36739</name>
</gene>
<evidence type="ECO:0000313" key="3">
    <source>
        <dbReference type="EMBL" id="CEK59568.1"/>
    </source>
</evidence>